<proteinExistence type="predicted"/>
<evidence type="ECO:0000313" key="1">
    <source>
        <dbReference type="EMBL" id="CAB4184398.1"/>
    </source>
</evidence>
<organism evidence="1">
    <name type="scientific">uncultured Caudovirales phage</name>
    <dbReference type="NCBI Taxonomy" id="2100421"/>
    <lineage>
        <taxon>Viruses</taxon>
        <taxon>Duplodnaviria</taxon>
        <taxon>Heunggongvirae</taxon>
        <taxon>Uroviricota</taxon>
        <taxon>Caudoviricetes</taxon>
        <taxon>Peduoviridae</taxon>
        <taxon>Maltschvirus</taxon>
        <taxon>Maltschvirus maltsch</taxon>
    </lineage>
</organism>
<gene>
    <name evidence="1" type="ORF">UFOVP1131_1</name>
</gene>
<accession>A0A6J5QU06</accession>
<reference evidence="1" key="1">
    <citation type="submission" date="2020-05" db="EMBL/GenBank/DDBJ databases">
        <authorList>
            <person name="Chiriac C."/>
            <person name="Salcher M."/>
            <person name="Ghai R."/>
            <person name="Kavagutti S V."/>
        </authorList>
    </citation>
    <scope>NUCLEOTIDE SEQUENCE</scope>
</reference>
<protein>
    <submittedName>
        <fullName evidence="1">Uncharacterized protein</fullName>
    </submittedName>
</protein>
<dbReference type="EMBL" id="LR797071">
    <property type="protein sequence ID" value="CAB4184398.1"/>
    <property type="molecule type" value="Genomic_DNA"/>
</dbReference>
<name>A0A6J5QU06_9CAUD</name>
<sequence>MMTNKWELIHDEELSPDRTLAVFFSRYDNGEPKILFESNARGLRIRYYSSAQDVINDECPLADICYGENSLRWEAAEQDAFMDEVSEYIPVHGPMKCSHAGISCEERFHEAQVALGNEEPDDCASCQKLVEA</sequence>